<reference evidence="1 2" key="3">
    <citation type="journal article" date="2011" name="PLoS ONE">
        <title>The Complete Genome Sequence of 'Candidatus Liberibacter solanacearum', the Bacterium Associated with Potato Zebra Chip Disease.</title>
        <authorList>
            <person name="Lin H."/>
            <person name="Lou B."/>
            <person name="Glynn J.M."/>
            <person name="Doddapaneni H."/>
            <person name="Civerolo E.L."/>
            <person name="Chen C."/>
            <person name="Duan Y."/>
            <person name="Zhou L."/>
            <person name="Vahling C.M."/>
        </authorList>
    </citation>
    <scope>NUCLEOTIDE SEQUENCE [LARGE SCALE GENOMIC DNA]</scope>
    <source>
        <strain evidence="1 2">CLso-ZC1</strain>
    </source>
</reference>
<reference evidence="2" key="1">
    <citation type="submission" date="2010-11" db="EMBL/GenBank/DDBJ databases">
        <title>Complete genome sequence of Candidatus Liberibacter solanacearum CLso-ZC1.</title>
        <authorList>
            <person name="Lin H."/>
            <person name="Doddapaneni H.V."/>
            <person name="Lou B."/>
            <person name="Civerolo E.L."/>
            <person name="Chen C."/>
            <person name="Duan Y."/>
            <person name="Zhou L."/>
            <person name="Glynn J."/>
        </authorList>
    </citation>
    <scope>NUCLEOTIDE SEQUENCE [LARGE SCALE GENOMIC DNA]</scope>
    <source>
        <strain evidence="2">CLso-ZC1</strain>
    </source>
</reference>
<gene>
    <name evidence="1" type="ordered locus">CKC_01770</name>
</gene>
<reference key="2">
    <citation type="submission" date="2010-11" db="EMBL/GenBank/DDBJ databases">
        <authorList>
            <person name="Lin H."/>
            <person name="Doddapaneni H.V."/>
            <person name="Lou B."/>
            <person name="Civerolo E.L."/>
            <person name="Chen C."/>
            <person name="Duan Y."/>
            <person name="Zhou L."/>
            <person name="Glynn J."/>
        </authorList>
    </citation>
    <scope>NUCLEOTIDE SEQUENCE</scope>
    <source>
        <strain>CLso-ZC1</strain>
    </source>
</reference>
<dbReference type="KEGG" id="lso:CKC_01770"/>
<dbReference type="AlphaFoldDB" id="E4UCL5"/>
<dbReference type="RefSeq" id="WP_013461761.1">
    <property type="nucleotide sequence ID" value="NC_014774.1"/>
</dbReference>
<proteinExistence type="predicted"/>
<protein>
    <submittedName>
        <fullName evidence="1">Uncharacterized protein</fullName>
    </submittedName>
</protein>
<dbReference type="HOGENOM" id="CLU_741207_0_0_5"/>
<accession>E4UCL5</accession>
<dbReference type="GeneID" id="96885862"/>
<organism evidence="1 2">
    <name type="scientific">Liberibacter solanacearum (strain CLso-ZC1)</name>
    <dbReference type="NCBI Taxonomy" id="658172"/>
    <lineage>
        <taxon>Bacteria</taxon>
        <taxon>Pseudomonadati</taxon>
        <taxon>Pseudomonadota</taxon>
        <taxon>Alphaproteobacteria</taxon>
        <taxon>Hyphomicrobiales</taxon>
        <taxon>Rhizobiaceae</taxon>
        <taxon>Liberibacter</taxon>
    </lineage>
</organism>
<evidence type="ECO:0000313" key="1">
    <source>
        <dbReference type="EMBL" id="ADR52105.1"/>
    </source>
</evidence>
<evidence type="ECO:0000313" key="2">
    <source>
        <dbReference type="Proteomes" id="UP000007038"/>
    </source>
</evidence>
<sequence length="335" mass="36187">MLISKTNNSLVSILPEKETNKKNYNPNLDSKDLSNAPLNKISTLESIAKKSLIAAIPIYGTIQAFKEKESGWGILGITTDVLTLIGIGYGIKGAAALIRGSSAAATAAMAAGTSTAIEGGNALIKSSAVLVESKNTLKHTDMGANTIHIDSLAQNSSKSIGTIIPVVSENPRLKKIATNYFYDFKLLSPNKAYKGLRDASKASEFIVNGKKINIDTPEKMLENLKEIFPNDFEKVQLISCYAHEGIFDAPFTHKLFSINNPKNYTGVKTYNSYKFDALEDGTINFSATYKGNFSPVDGSPSTHGYGVKVDGILSKQSIPELHFTPIIENLNSNLD</sequence>
<dbReference type="Proteomes" id="UP000007038">
    <property type="component" value="Chromosome"/>
</dbReference>
<dbReference type="EMBL" id="CP002371">
    <property type="protein sequence ID" value="ADR52105.1"/>
    <property type="molecule type" value="Genomic_DNA"/>
</dbReference>
<name>E4UCL5_LIBSC</name>